<sequence>MVFTGIVEEMGEVVSVERKADLEMWDGSKSEGFVLKIKCKVALQGAYIGCSIAVNGTCLTVTQFDSEAFEVNCAPETLRRTDLGDLKTGDLVNLERSMAATDRNSGHFVQGHVDEAGKILKFTPEGDSLWVRISLSDEILPFVIPKGYIAVDGTSLTVCEATDKDGGHCSVCAMPFVLLGPRVQVNRREKWFNLMLIAHTQKCIVIPKKKAADRSHTTVAADAGCCFRGSVCCSSFLEGSADSLDALQARNHGMLGPRVGSVVFLAGTFSSKGEWHRLRCRLDRIKALFARLSAVGWNFLAGLAVGLRFSGTAPLSSQRLSTQHWTASHAQLQAFPLHQVSDAPPAFAGASVASVKAFQATGPLCIVWF</sequence>
<dbReference type="OrthoDB" id="10258924at2759"/>
<dbReference type="InterPro" id="IPR001783">
    <property type="entry name" value="Lumazine-bd"/>
</dbReference>
<feature type="domain" description="Lumazine-binding" evidence="3">
    <location>
        <begin position="108"/>
        <end position="230"/>
    </location>
</feature>
<dbReference type="InterPro" id="IPR026017">
    <property type="entry name" value="Lumazine-bd_dom"/>
</dbReference>
<keyword evidence="1" id="KW-0808">Transferase</keyword>
<feature type="domain" description="Lumazine-binding" evidence="3">
    <location>
        <begin position="2"/>
        <end position="107"/>
    </location>
</feature>
<dbReference type="CDD" id="cd00402">
    <property type="entry name" value="Riboflavin_synthase_like"/>
    <property type="match status" value="1"/>
</dbReference>
<dbReference type="EMBL" id="CAMXCT020001179">
    <property type="protein sequence ID" value="CAL1140936.1"/>
    <property type="molecule type" value="Genomic_DNA"/>
</dbReference>
<gene>
    <name evidence="4" type="ORF">C1SCF055_LOCUS14820</name>
</gene>
<dbReference type="InterPro" id="IPR023366">
    <property type="entry name" value="ATP_synth_asu-like_sf"/>
</dbReference>
<evidence type="ECO:0000256" key="2">
    <source>
        <dbReference type="ARBA" id="ARBA00022737"/>
    </source>
</evidence>
<dbReference type="PROSITE" id="PS51177">
    <property type="entry name" value="LUMAZINE_BIND"/>
    <property type="match status" value="2"/>
</dbReference>
<dbReference type="PANTHER" id="PTHR21098:SF0">
    <property type="entry name" value="RIBOFLAVIN SYNTHASE"/>
    <property type="match status" value="1"/>
</dbReference>
<dbReference type="Gene3D" id="2.40.30.20">
    <property type="match status" value="2"/>
</dbReference>
<proteinExistence type="predicted"/>
<keyword evidence="2" id="KW-0677">Repeat</keyword>
<dbReference type="AlphaFoldDB" id="A0A9P1FTH1"/>
<reference evidence="5 6" key="2">
    <citation type="submission" date="2024-05" db="EMBL/GenBank/DDBJ databases">
        <authorList>
            <person name="Chen Y."/>
            <person name="Shah S."/>
            <person name="Dougan E. K."/>
            <person name="Thang M."/>
            <person name="Chan C."/>
        </authorList>
    </citation>
    <scope>NUCLEOTIDE SEQUENCE [LARGE SCALE GENOMIC DNA]</scope>
</reference>
<evidence type="ECO:0000256" key="1">
    <source>
        <dbReference type="ARBA" id="ARBA00022679"/>
    </source>
</evidence>
<dbReference type="GO" id="GO:0004746">
    <property type="term" value="F:riboflavin synthase activity"/>
    <property type="evidence" value="ECO:0007669"/>
    <property type="project" value="TreeGrafter"/>
</dbReference>
<dbReference type="PANTHER" id="PTHR21098">
    <property type="entry name" value="RIBOFLAVIN SYNTHASE ALPHA CHAIN"/>
    <property type="match status" value="1"/>
</dbReference>
<keyword evidence="6" id="KW-1185">Reference proteome</keyword>
<accession>A0A9P1FTH1</accession>
<dbReference type="EMBL" id="CAMXCT010001179">
    <property type="protein sequence ID" value="CAI3987561.1"/>
    <property type="molecule type" value="Genomic_DNA"/>
</dbReference>
<name>A0A9P1FTH1_9DINO</name>
<organism evidence="4">
    <name type="scientific">Cladocopium goreaui</name>
    <dbReference type="NCBI Taxonomy" id="2562237"/>
    <lineage>
        <taxon>Eukaryota</taxon>
        <taxon>Sar</taxon>
        <taxon>Alveolata</taxon>
        <taxon>Dinophyceae</taxon>
        <taxon>Suessiales</taxon>
        <taxon>Symbiodiniaceae</taxon>
        <taxon>Cladocopium</taxon>
    </lineage>
</organism>
<dbReference type="EMBL" id="CAMXCT030001179">
    <property type="protein sequence ID" value="CAL4774873.1"/>
    <property type="molecule type" value="Genomic_DNA"/>
</dbReference>
<dbReference type="FunFam" id="2.40.30.20:FF:000003">
    <property type="entry name" value="Riboflavin synthase, alpha subunit"/>
    <property type="match status" value="1"/>
</dbReference>
<evidence type="ECO:0000313" key="5">
    <source>
        <dbReference type="EMBL" id="CAL4774873.1"/>
    </source>
</evidence>
<dbReference type="GO" id="GO:0009231">
    <property type="term" value="P:riboflavin biosynthetic process"/>
    <property type="evidence" value="ECO:0007669"/>
    <property type="project" value="TreeGrafter"/>
</dbReference>
<dbReference type="SUPFAM" id="SSF63380">
    <property type="entry name" value="Riboflavin synthase domain-like"/>
    <property type="match status" value="2"/>
</dbReference>
<protein>
    <submittedName>
        <fullName evidence="5">Riboflavin synthase (RS)</fullName>
    </submittedName>
</protein>
<reference evidence="4" key="1">
    <citation type="submission" date="2022-10" db="EMBL/GenBank/DDBJ databases">
        <authorList>
            <person name="Chen Y."/>
            <person name="Dougan E. K."/>
            <person name="Chan C."/>
            <person name="Rhodes N."/>
            <person name="Thang M."/>
        </authorList>
    </citation>
    <scope>NUCLEOTIDE SEQUENCE</scope>
</reference>
<dbReference type="InterPro" id="IPR017938">
    <property type="entry name" value="Riboflavin_synthase-like_b-brl"/>
</dbReference>
<evidence type="ECO:0000313" key="4">
    <source>
        <dbReference type="EMBL" id="CAI3987561.1"/>
    </source>
</evidence>
<comment type="caution">
    <text evidence="4">The sequence shown here is derived from an EMBL/GenBank/DDBJ whole genome shotgun (WGS) entry which is preliminary data.</text>
</comment>
<evidence type="ECO:0000313" key="6">
    <source>
        <dbReference type="Proteomes" id="UP001152797"/>
    </source>
</evidence>
<evidence type="ECO:0000259" key="3">
    <source>
        <dbReference type="PROSITE" id="PS51177"/>
    </source>
</evidence>
<dbReference type="Pfam" id="PF00677">
    <property type="entry name" value="Lum_binding"/>
    <property type="match status" value="2"/>
</dbReference>
<dbReference type="Proteomes" id="UP001152797">
    <property type="component" value="Unassembled WGS sequence"/>
</dbReference>
<dbReference type="NCBIfam" id="NF006767">
    <property type="entry name" value="PRK09289.1"/>
    <property type="match status" value="1"/>
</dbReference>